<reference evidence="2" key="1">
    <citation type="journal article" date="2020" name="Nature">
        <title>Giant virus diversity and host interactions through global metagenomics.</title>
        <authorList>
            <person name="Schulz F."/>
            <person name="Roux S."/>
            <person name="Paez-Espino D."/>
            <person name="Jungbluth S."/>
            <person name="Walsh D.A."/>
            <person name="Denef V.J."/>
            <person name="McMahon K.D."/>
            <person name="Konstantinidis K.T."/>
            <person name="Eloe-Fadrosh E.A."/>
            <person name="Kyrpides N.C."/>
            <person name="Woyke T."/>
        </authorList>
    </citation>
    <scope>NUCLEOTIDE SEQUENCE</scope>
    <source>
        <strain evidence="2">GVMAG-S-3300013014-136</strain>
    </source>
</reference>
<dbReference type="EMBL" id="MN740965">
    <property type="protein sequence ID" value="QHU20258.1"/>
    <property type="molecule type" value="Genomic_DNA"/>
</dbReference>
<feature type="coiled-coil region" evidence="1">
    <location>
        <begin position="92"/>
        <end position="126"/>
    </location>
</feature>
<proteinExistence type="predicted"/>
<sequence>MTSTYVKCVIKELNENCENRHLPTDSSTRKKDEDFTQRLVWNENDIYFDEEGKLHYNLSCRVDFYNEYDYYSNNVQQSVCDTCRDIIHKRITQVFERDNLELNIEINNLKEEVKTLKELVAKLLSSGNDKKCL</sequence>
<name>A0A6C0KVA1_9ZZZZ</name>
<protein>
    <submittedName>
        <fullName evidence="2">Uncharacterized protein</fullName>
    </submittedName>
</protein>
<keyword evidence="1" id="KW-0175">Coiled coil</keyword>
<evidence type="ECO:0000256" key="1">
    <source>
        <dbReference type="SAM" id="Coils"/>
    </source>
</evidence>
<accession>A0A6C0KVA1</accession>
<organism evidence="2">
    <name type="scientific">viral metagenome</name>
    <dbReference type="NCBI Taxonomy" id="1070528"/>
    <lineage>
        <taxon>unclassified sequences</taxon>
        <taxon>metagenomes</taxon>
        <taxon>organismal metagenomes</taxon>
    </lineage>
</organism>
<dbReference type="AlphaFoldDB" id="A0A6C0KVA1"/>
<evidence type="ECO:0000313" key="2">
    <source>
        <dbReference type="EMBL" id="QHU20258.1"/>
    </source>
</evidence>